<dbReference type="Proteomes" id="UP001304683">
    <property type="component" value="Chromosome"/>
</dbReference>
<feature type="transmembrane region" description="Helical" evidence="1">
    <location>
        <begin position="21"/>
        <end position="44"/>
    </location>
</feature>
<keyword evidence="3" id="KW-1185">Reference proteome</keyword>
<evidence type="ECO:0000256" key="1">
    <source>
        <dbReference type="SAM" id="Phobius"/>
    </source>
</evidence>
<sequence length="239" mass="25769">MIGSRSPSRPYRRRWFYELRVAVDRDVPVLVVLSWATWTAVLAWRERNGPLTAPFVLGGMELVLPLLGAAITATVTGRDWEEGTIPWRLSLPGGATRLLLVRTITAGVVWLVAVGAWAATAAATWHPAHPAAVAPAGIRWQASDVLVLLVPPALWLAALSLAGTLLGRASLWGIMAASAFWLADLASSGTLVDPLSVLYLRAGPLALDYAANRRWLVGGAVAVAVLTSLGFRREERWLR</sequence>
<feature type="transmembrane region" description="Helical" evidence="1">
    <location>
        <begin position="145"/>
        <end position="167"/>
    </location>
</feature>
<organism evidence="2 3">
    <name type="scientific">Thermaerobacter composti</name>
    <dbReference type="NCBI Taxonomy" id="554949"/>
    <lineage>
        <taxon>Bacteria</taxon>
        <taxon>Bacillati</taxon>
        <taxon>Bacillota</taxon>
        <taxon>Clostridia</taxon>
        <taxon>Eubacteriales</taxon>
        <taxon>Clostridiales Family XVII. Incertae Sedis</taxon>
        <taxon>Thermaerobacter</taxon>
    </lineage>
</organism>
<feature type="transmembrane region" description="Helical" evidence="1">
    <location>
        <begin position="98"/>
        <end position="125"/>
    </location>
</feature>
<dbReference type="EMBL" id="CP132508">
    <property type="protein sequence ID" value="WPD18065.1"/>
    <property type="molecule type" value="Genomic_DNA"/>
</dbReference>
<keyword evidence="1" id="KW-0472">Membrane</keyword>
<evidence type="ECO:0000313" key="2">
    <source>
        <dbReference type="EMBL" id="WPD18065.1"/>
    </source>
</evidence>
<dbReference type="RefSeq" id="WP_167758913.1">
    <property type="nucleotide sequence ID" value="NZ_CP132508.1"/>
</dbReference>
<gene>
    <name evidence="2" type="ORF">Q5761_06620</name>
</gene>
<feature type="transmembrane region" description="Helical" evidence="1">
    <location>
        <begin position="214"/>
        <end position="231"/>
    </location>
</feature>
<keyword evidence="1" id="KW-1133">Transmembrane helix</keyword>
<proteinExistence type="predicted"/>
<keyword evidence="1" id="KW-0812">Transmembrane</keyword>
<feature type="transmembrane region" description="Helical" evidence="1">
    <location>
        <begin position="179"/>
        <end position="202"/>
    </location>
</feature>
<feature type="transmembrane region" description="Helical" evidence="1">
    <location>
        <begin position="56"/>
        <end position="77"/>
    </location>
</feature>
<evidence type="ECO:0000313" key="3">
    <source>
        <dbReference type="Proteomes" id="UP001304683"/>
    </source>
</evidence>
<name>A0ABZ0QNR5_9FIRM</name>
<accession>A0ABZ0QNR5</accession>
<evidence type="ECO:0008006" key="4">
    <source>
        <dbReference type="Google" id="ProtNLM"/>
    </source>
</evidence>
<reference evidence="2 3" key="1">
    <citation type="submission" date="2023-08" db="EMBL/GenBank/DDBJ databases">
        <title>Genome sequence of Thermaerobacter compostii strain Ins1, a spore-forming filamentous bacterium isolated from a deep geothermal reservoir.</title>
        <authorList>
            <person name="Bregnard D."/>
            <person name="Gonzalez D."/>
            <person name="Junier P."/>
        </authorList>
    </citation>
    <scope>NUCLEOTIDE SEQUENCE [LARGE SCALE GENOMIC DNA]</scope>
    <source>
        <strain evidence="2 3">Ins1</strain>
    </source>
</reference>
<protein>
    <recommendedName>
        <fullName evidence="4">ABC transporter permease</fullName>
    </recommendedName>
</protein>